<sequence>MLFDFPTLTFPRQAVFESRFHSLTCAALHSRHGGPRGTRAVPRERARLVEHAFLRVAPCVPTGCRKSVNGV</sequence>
<comment type="caution">
    <text evidence="1">The sequence shown here is derived from an EMBL/GenBank/DDBJ whole genome shotgun (WGS) entry which is preliminary data.</text>
</comment>
<accession>A0A016UFG7</accession>
<name>A0A016UFG7_9BILA</name>
<gene>
    <name evidence="1" type="primary">Acey_s0043.g805</name>
    <name evidence="1" type="ORF">Y032_0043g805</name>
</gene>
<evidence type="ECO:0000313" key="1">
    <source>
        <dbReference type="EMBL" id="EYC13592.1"/>
    </source>
</evidence>
<protein>
    <submittedName>
        <fullName evidence="1">Uncharacterized protein</fullName>
    </submittedName>
</protein>
<keyword evidence="2" id="KW-1185">Reference proteome</keyword>
<dbReference type="EMBL" id="JARK01001379">
    <property type="protein sequence ID" value="EYC13592.1"/>
    <property type="molecule type" value="Genomic_DNA"/>
</dbReference>
<dbReference type="Proteomes" id="UP000024635">
    <property type="component" value="Unassembled WGS sequence"/>
</dbReference>
<reference evidence="2" key="1">
    <citation type="journal article" date="2015" name="Nat. Genet.">
        <title>The genome and transcriptome of the zoonotic hookworm Ancylostoma ceylanicum identify infection-specific gene families.</title>
        <authorList>
            <person name="Schwarz E.M."/>
            <person name="Hu Y."/>
            <person name="Antoshechkin I."/>
            <person name="Miller M.M."/>
            <person name="Sternberg P.W."/>
            <person name="Aroian R.V."/>
        </authorList>
    </citation>
    <scope>NUCLEOTIDE SEQUENCE</scope>
    <source>
        <strain evidence="2">HY135</strain>
    </source>
</reference>
<dbReference type="AlphaFoldDB" id="A0A016UFG7"/>
<proteinExistence type="predicted"/>
<evidence type="ECO:0000313" key="2">
    <source>
        <dbReference type="Proteomes" id="UP000024635"/>
    </source>
</evidence>
<organism evidence="1 2">
    <name type="scientific">Ancylostoma ceylanicum</name>
    <dbReference type="NCBI Taxonomy" id="53326"/>
    <lineage>
        <taxon>Eukaryota</taxon>
        <taxon>Metazoa</taxon>
        <taxon>Ecdysozoa</taxon>
        <taxon>Nematoda</taxon>
        <taxon>Chromadorea</taxon>
        <taxon>Rhabditida</taxon>
        <taxon>Rhabditina</taxon>
        <taxon>Rhabditomorpha</taxon>
        <taxon>Strongyloidea</taxon>
        <taxon>Ancylostomatidae</taxon>
        <taxon>Ancylostomatinae</taxon>
        <taxon>Ancylostoma</taxon>
    </lineage>
</organism>